<organism evidence="2">
    <name type="scientific">marine sediment metagenome</name>
    <dbReference type="NCBI Taxonomy" id="412755"/>
    <lineage>
        <taxon>unclassified sequences</taxon>
        <taxon>metagenomes</taxon>
        <taxon>ecological metagenomes</taxon>
    </lineage>
</organism>
<protein>
    <submittedName>
        <fullName evidence="2">Uncharacterized protein</fullName>
    </submittedName>
</protein>
<proteinExistence type="predicted"/>
<evidence type="ECO:0000256" key="1">
    <source>
        <dbReference type="SAM" id="Phobius"/>
    </source>
</evidence>
<feature type="transmembrane region" description="Helical" evidence="1">
    <location>
        <begin position="60"/>
        <end position="77"/>
    </location>
</feature>
<dbReference type="AlphaFoldDB" id="A0A0F9PW02"/>
<keyword evidence="1" id="KW-1133">Transmembrane helix</keyword>
<dbReference type="EMBL" id="LAZR01005754">
    <property type="protein sequence ID" value="KKM97372.1"/>
    <property type="molecule type" value="Genomic_DNA"/>
</dbReference>
<gene>
    <name evidence="2" type="ORF">LCGC14_1168670</name>
</gene>
<comment type="caution">
    <text evidence="2">The sequence shown here is derived from an EMBL/GenBank/DDBJ whole genome shotgun (WGS) entry which is preliminary data.</text>
</comment>
<sequence length="79" mass="8968">MWTSEDKALRRWYTSLSSNELFLYRLQSDVQMITNWFVFISGMFMALGAIYALMSGEPKVAILSGLYATANVIISMMKG</sequence>
<feature type="transmembrane region" description="Helical" evidence="1">
    <location>
        <begin position="33"/>
        <end position="54"/>
    </location>
</feature>
<evidence type="ECO:0000313" key="2">
    <source>
        <dbReference type="EMBL" id="KKM97372.1"/>
    </source>
</evidence>
<reference evidence="2" key="1">
    <citation type="journal article" date="2015" name="Nature">
        <title>Complex archaea that bridge the gap between prokaryotes and eukaryotes.</title>
        <authorList>
            <person name="Spang A."/>
            <person name="Saw J.H."/>
            <person name="Jorgensen S.L."/>
            <person name="Zaremba-Niedzwiedzka K."/>
            <person name="Martijn J."/>
            <person name="Lind A.E."/>
            <person name="van Eijk R."/>
            <person name="Schleper C."/>
            <person name="Guy L."/>
            <person name="Ettema T.J."/>
        </authorList>
    </citation>
    <scope>NUCLEOTIDE SEQUENCE</scope>
</reference>
<accession>A0A0F9PW02</accession>
<keyword evidence="1" id="KW-0472">Membrane</keyword>
<keyword evidence="1" id="KW-0812">Transmembrane</keyword>
<name>A0A0F9PW02_9ZZZZ</name>